<evidence type="ECO:0000259" key="7">
    <source>
        <dbReference type="Pfam" id="PF07282"/>
    </source>
</evidence>
<feature type="region of interest" description="Disordered" evidence="5">
    <location>
        <begin position="226"/>
        <end position="246"/>
    </location>
</feature>
<dbReference type="Pfam" id="PF01385">
    <property type="entry name" value="OrfB_IS605"/>
    <property type="match status" value="1"/>
</dbReference>
<evidence type="ECO:0000256" key="4">
    <source>
        <dbReference type="ARBA" id="ARBA00023172"/>
    </source>
</evidence>
<evidence type="ECO:0000313" key="9">
    <source>
        <dbReference type="Proteomes" id="UP000006791"/>
    </source>
</evidence>
<dbReference type="GO" id="GO:0006310">
    <property type="term" value="P:DNA recombination"/>
    <property type="evidence" value="ECO:0007669"/>
    <property type="project" value="UniProtKB-KW"/>
</dbReference>
<evidence type="ECO:0000256" key="1">
    <source>
        <dbReference type="ARBA" id="ARBA00008761"/>
    </source>
</evidence>
<dbReference type="OrthoDB" id="442016at2"/>
<sequence length="420" mass="47867">MRVMEAKLLNGTAEQYQALDEAIRTAQFVRNKCVRYWMDNKSVNKAVLYAHCKDLAKEFDFARKLNSAARQASAERAWASISRFHTNCRNKAVKKGYPKFKKHCRSVEYKVSGWKLSGDGMSITFTDGFNAGSFALYCNGEARRLILESKINRVRVIRRADGYYAQFCLDVERKERGAYTGNVIGIDLGLKAFYTDQNGNPVQYPKFLRRSERRLKQHQRRLSRKFKKRAKSQSKNYHKQRKRLGKVHLKVQRQRKDWAIKQARCVVASHDVVAYEDLQVKNLVKNHHLAKSIHDAGWSQFTAWLDYYGKVWDKAVVSVPPQYTTQDCSNCGIMVVKTLSTRTHSCPQCGFESDRDQNAALNILKKGLSILGMEWQNSTFGQKGTASTEGTLGERCTAALEGQPDEVSALAEPGTRIPCL</sequence>
<dbReference type="Proteomes" id="UP000006791">
    <property type="component" value="Chromosome 2"/>
</dbReference>
<dbReference type="Pfam" id="PF07282">
    <property type="entry name" value="Cas12f1-like_TNB"/>
    <property type="match status" value="1"/>
</dbReference>
<dbReference type="InterPro" id="IPR001959">
    <property type="entry name" value="Transposase"/>
</dbReference>
<evidence type="ECO:0000259" key="6">
    <source>
        <dbReference type="Pfam" id="PF01385"/>
    </source>
</evidence>
<dbReference type="RefSeq" id="WP_014101061.1">
    <property type="nucleotide sequence ID" value="NC_016025.1"/>
</dbReference>
<reference evidence="8 9" key="1">
    <citation type="journal article" date="2012" name="Environ. Microbiol.">
        <title>Complete genome of Candidatus Chloracidobacterium thermophilum, a chlorophyll-based photoheterotroph belonging to the phylum Acidobacteria.</title>
        <authorList>
            <person name="Garcia Costas A.M."/>
            <person name="Liu Z."/>
            <person name="Tomsho L.P."/>
            <person name="Schuster S.C."/>
            <person name="Ward D.M."/>
            <person name="Bryant D.A."/>
        </authorList>
    </citation>
    <scope>NUCLEOTIDE SEQUENCE [LARGE SCALE GENOMIC DNA]</scope>
    <source>
        <strain evidence="8 9">B</strain>
    </source>
</reference>
<accession>G2LKW8</accession>
<feature type="domain" description="Probable transposase IS891/IS1136/IS1341" evidence="6">
    <location>
        <begin position="166"/>
        <end position="286"/>
    </location>
</feature>
<feature type="domain" description="Cas12f1-like TNB" evidence="7">
    <location>
        <begin position="298"/>
        <end position="363"/>
    </location>
</feature>
<dbReference type="GO" id="GO:0003677">
    <property type="term" value="F:DNA binding"/>
    <property type="evidence" value="ECO:0007669"/>
    <property type="project" value="UniProtKB-KW"/>
</dbReference>
<evidence type="ECO:0000256" key="2">
    <source>
        <dbReference type="ARBA" id="ARBA00022578"/>
    </source>
</evidence>
<keyword evidence="3" id="KW-0238">DNA-binding</keyword>
<dbReference type="InterPro" id="IPR010095">
    <property type="entry name" value="Cas12f1-like_TNB"/>
</dbReference>
<evidence type="ECO:0000313" key="8">
    <source>
        <dbReference type="EMBL" id="AEP13323.1"/>
    </source>
</evidence>
<dbReference type="GO" id="GO:0032196">
    <property type="term" value="P:transposition"/>
    <property type="evidence" value="ECO:0007669"/>
    <property type="project" value="UniProtKB-KW"/>
</dbReference>
<dbReference type="KEGG" id="ctm:Cabther_B0321"/>
<keyword evidence="4" id="KW-0233">DNA recombination</keyword>
<evidence type="ECO:0000256" key="5">
    <source>
        <dbReference type="SAM" id="MobiDB-lite"/>
    </source>
</evidence>
<protein>
    <submittedName>
        <fullName evidence="8">Transposase-like protein</fullName>
    </submittedName>
</protein>
<organism evidence="8 9">
    <name type="scientific">Chloracidobacterium thermophilum (strain B)</name>
    <dbReference type="NCBI Taxonomy" id="981222"/>
    <lineage>
        <taxon>Bacteria</taxon>
        <taxon>Pseudomonadati</taxon>
        <taxon>Acidobacteriota</taxon>
        <taxon>Terriglobia</taxon>
        <taxon>Terriglobales</taxon>
        <taxon>Acidobacteriaceae</taxon>
        <taxon>Chloracidobacterium</taxon>
    </lineage>
</organism>
<name>G2LKW8_CHLTF</name>
<dbReference type="NCBIfam" id="NF040570">
    <property type="entry name" value="guided_TnpB"/>
    <property type="match status" value="1"/>
</dbReference>
<keyword evidence="9" id="KW-1185">Reference proteome</keyword>
<dbReference type="AlphaFoldDB" id="G2LKW8"/>
<evidence type="ECO:0000256" key="3">
    <source>
        <dbReference type="ARBA" id="ARBA00023125"/>
    </source>
</evidence>
<dbReference type="STRING" id="981222.Cabther_B0321"/>
<dbReference type="EMBL" id="CP002515">
    <property type="protein sequence ID" value="AEP13323.1"/>
    <property type="molecule type" value="Genomic_DNA"/>
</dbReference>
<keyword evidence="2" id="KW-0815">Transposition</keyword>
<dbReference type="HOGENOM" id="CLU_032903_1_1_0"/>
<gene>
    <name evidence="8" type="ordered locus">Cabther_B0321</name>
</gene>
<comment type="similarity">
    <text evidence="1">In the C-terminal section; belongs to the transposase 35 family.</text>
</comment>
<proteinExistence type="inferred from homology"/>